<evidence type="ECO:0000256" key="10">
    <source>
        <dbReference type="RuleBase" id="RU003732"/>
    </source>
</evidence>
<feature type="disulfide bond" evidence="9">
    <location>
        <begin position="150"/>
        <end position="159"/>
    </location>
</feature>
<evidence type="ECO:0000256" key="11">
    <source>
        <dbReference type="SAM" id="Phobius"/>
    </source>
</evidence>
<proteinExistence type="inferred from homology"/>
<evidence type="ECO:0000256" key="9">
    <source>
        <dbReference type="PIRSR" id="PIRSR600175-2"/>
    </source>
</evidence>
<evidence type="ECO:0000256" key="8">
    <source>
        <dbReference type="PIRSR" id="PIRSR600175-1"/>
    </source>
</evidence>
<evidence type="ECO:0000313" key="12">
    <source>
        <dbReference type="EMBL" id="OWF42824.1"/>
    </source>
</evidence>
<sequence>MLRESHEEVQFSLLNDDKQKSPNVEALPQRDVWSRKIEYLFSLIGYTVGLGSLWRFPYLCMKNGGGAFLIPFTFFMVTCGFPLYYLELLLGQFSGKSPMVVWNICPLLKGLGYMMVVISAIVTWYVGVVLAWVLYYLGYSFATTLPWASCDNEWNTDRCVVFRTASDVSSNFTHNSSVYNSTIGSTSPTNVSVVGKNLTGSIQTAATEFWKYKVLNISSGIDDPGTIQWHTVLMLILAYALSFVCIVRGVKSVGKVVYVTATLPYVLLTVILVRSLTLDGAIDGIIYYIKPDFSRLTQFQVWFEAALQVFYSLGPAWGGVLTMASFSKFNNKCMGDAVLCVFMDLFTAFYCGFVVFSILGFLAHESGMGVDEVVEAGPGLIFLAYPEALIRLPLPQLWSVLFFVMVVFVGIDSQFGLLETIVSGLVDMYPRTLGRHKLLVLAVLFLCYIITSLIFATQAGVYVFQLIDWYIAAYAIFFGSLLECVVIGWLYGAERFSRDVVLMIGQPVPLLIRWSWCIVVPFAMFISLILVITNMTSPSSKEYTYPSYIGIVGIFIGLLPVFPIPIFMLTQLMTSSGTLRQRIKNLVRPSADWGPNSERERGKYTMYEYSSNVWHNIQVDLFGQRKNK</sequence>
<feature type="transmembrane region" description="Helical" evidence="11">
    <location>
        <begin position="338"/>
        <end position="363"/>
    </location>
</feature>
<keyword evidence="9" id="KW-1015">Disulfide bond</keyword>
<feature type="binding site" evidence="8">
    <location>
        <position position="45"/>
    </location>
    <ligand>
        <name>Na(+)</name>
        <dbReference type="ChEBI" id="CHEBI:29101"/>
        <label>1</label>
    </ligand>
</feature>
<dbReference type="Proteomes" id="UP000242188">
    <property type="component" value="Unassembled WGS sequence"/>
</dbReference>
<feature type="transmembrane region" description="Helical" evidence="11">
    <location>
        <begin position="111"/>
        <end position="137"/>
    </location>
</feature>
<organism evidence="12 13">
    <name type="scientific">Mizuhopecten yessoensis</name>
    <name type="common">Japanese scallop</name>
    <name type="synonym">Patinopecten yessoensis</name>
    <dbReference type="NCBI Taxonomy" id="6573"/>
    <lineage>
        <taxon>Eukaryota</taxon>
        <taxon>Metazoa</taxon>
        <taxon>Spiralia</taxon>
        <taxon>Lophotrochozoa</taxon>
        <taxon>Mollusca</taxon>
        <taxon>Bivalvia</taxon>
        <taxon>Autobranchia</taxon>
        <taxon>Pteriomorphia</taxon>
        <taxon>Pectinida</taxon>
        <taxon>Pectinoidea</taxon>
        <taxon>Pectinidae</taxon>
        <taxon>Mizuhopecten</taxon>
    </lineage>
</organism>
<gene>
    <name evidence="12" type="ORF">KP79_PYT20068</name>
</gene>
<feature type="transmembrane region" description="Helical" evidence="11">
    <location>
        <begin position="68"/>
        <end position="90"/>
    </location>
</feature>
<feature type="transmembrane region" description="Helical" evidence="11">
    <location>
        <begin position="397"/>
        <end position="418"/>
    </location>
</feature>
<evidence type="ECO:0000256" key="6">
    <source>
        <dbReference type="ARBA" id="ARBA00023136"/>
    </source>
</evidence>
<feature type="transmembrane region" description="Helical" evidence="11">
    <location>
        <begin position="438"/>
        <end position="463"/>
    </location>
</feature>
<feature type="transmembrane region" description="Helical" evidence="11">
    <location>
        <begin position="39"/>
        <end position="56"/>
    </location>
</feature>
<evidence type="ECO:0000256" key="3">
    <source>
        <dbReference type="ARBA" id="ARBA00022448"/>
    </source>
</evidence>
<dbReference type="InterPro" id="IPR000175">
    <property type="entry name" value="Na/ntran_symport"/>
</dbReference>
<dbReference type="EMBL" id="NEDP02005220">
    <property type="protein sequence ID" value="OWF42824.1"/>
    <property type="molecule type" value="Genomic_DNA"/>
</dbReference>
<reference evidence="12 13" key="1">
    <citation type="journal article" date="2017" name="Nat. Ecol. Evol.">
        <title>Scallop genome provides insights into evolution of bilaterian karyotype and development.</title>
        <authorList>
            <person name="Wang S."/>
            <person name="Zhang J."/>
            <person name="Jiao W."/>
            <person name="Li J."/>
            <person name="Xun X."/>
            <person name="Sun Y."/>
            <person name="Guo X."/>
            <person name="Huan P."/>
            <person name="Dong B."/>
            <person name="Zhang L."/>
            <person name="Hu X."/>
            <person name="Sun X."/>
            <person name="Wang J."/>
            <person name="Zhao C."/>
            <person name="Wang Y."/>
            <person name="Wang D."/>
            <person name="Huang X."/>
            <person name="Wang R."/>
            <person name="Lv J."/>
            <person name="Li Y."/>
            <person name="Zhang Z."/>
            <person name="Liu B."/>
            <person name="Lu W."/>
            <person name="Hui Y."/>
            <person name="Liang J."/>
            <person name="Zhou Z."/>
            <person name="Hou R."/>
            <person name="Li X."/>
            <person name="Liu Y."/>
            <person name="Li H."/>
            <person name="Ning X."/>
            <person name="Lin Y."/>
            <person name="Zhao L."/>
            <person name="Xing Q."/>
            <person name="Dou J."/>
            <person name="Li Y."/>
            <person name="Mao J."/>
            <person name="Guo H."/>
            <person name="Dou H."/>
            <person name="Li T."/>
            <person name="Mu C."/>
            <person name="Jiang W."/>
            <person name="Fu Q."/>
            <person name="Fu X."/>
            <person name="Miao Y."/>
            <person name="Liu J."/>
            <person name="Yu Q."/>
            <person name="Li R."/>
            <person name="Liao H."/>
            <person name="Li X."/>
            <person name="Kong Y."/>
            <person name="Jiang Z."/>
            <person name="Chourrout D."/>
            <person name="Li R."/>
            <person name="Bao Z."/>
        </authorList>
    </citation>
    <scope>NUCLEOTIDE SEQUENCE [LARGE SCALE GENOMIC DNA]</scope>
    <source>
        <strain evidence="12 13">PY_sf001</strain>
    </source>
</reference>
<dbReference type="InterPro" id="IPR037272">
    <property type="entry name" value="SNS_sf"/>
</dbReference>
<keyword evidence="6 11" id="KW-0472">Membrane</keyword>
<dbReference type="GO" id="GO:0089718">
    <property type="term" value="P:amino acid import across plasma membrane"/>
    <property type="evidence" value="ECO:0007669"/>
    <property type="project" value="TreeGrafter"/>
</dbReference>
<keyword evidence="3 10" id="KW-0813">Transport</keyword>
<name>A0A210Q264_MIZYE</name>
<evidence type="ECO:0000256" key="7">
    <source>
        <dbReference type="ARBA" id="ARBA00023180"/>
    </source>
</evidence>
<feature type="transmembrane region" description="Helical" evidence="11">
    <location>
        <begin position="511"/>
        <end position="533"/>
    </location>
</feature>
<evidence type="ECO:0000256" key="1">
    <source>
        <dbReference type="ARBA" id="ARBA00004141"/>
    </source>
</evidence>
<comment type="similarity">
    <text evidence="2 10">Belongs to the sodium:neurotransmitter symporter (SNF) (TC 2.A.22) family.</text>
</comment>
<feature type="transmembrane region" description="Helical" evidence="11">
    <location>
        <begin position="309"/>
        <end position="326"/>
    </location>
</feature>
<accession>A0A210Q264</accession>
<keyword evidence="8" id="KW-0915">Sodium</keyword>
<dbReference type="PROSITE" id="PS00610">
    <property type="entry name" value="NA_NEUROTRAN_SYMP_1"/>
    <property type="match status" value="1"/>
</dbReference>
<protein>
    <recommendedName>
        <fullName evidence="10">Transporter</fullName>
    </recommendedName>
</protein>
<evidence type="ECO:0000256" key="2">
    <source>
        <dbReference type="ARBA" id="ARBA00006459"/>
    </source>
</evidence>
<comment type="caution">
    <text evidence="12">The sequence shown here is derived from an EMBL/GenBank/DDBJ whole genome shotgun (WGS) entry which is preliminary data.</text>
</comment>
<feature type="transmembrane region" description="Helical" evidence="11">
    <location>
        <begin position="469"/>
        <end position="491"/>
    </location>
</feature>
<dbReference type="PANTHER" id="PTHR11616">
    <property type="entry name" value="SODIUM/CHLORIDE DEPENDENT TRANSPORTER"/>
    <property type="match status" value="1"/>
</dbReference>
<dbReference type="GO" id="GO:0046872">
    <property type="term" value="F:metal ion binding"/>
    <property type="evidence" value="ECO:0007669"/>
    <property type="project" value="UniProtKB-KW"/>
</dbReference>
<feature type="binding site" evidence="8">
    <location>
        <position position="48"/>
    </location>
    <ligand>
        <name>Na(+)</name>
        <dbReference type="ChEBI" id="CHEBI:29101"/>
        <label>1</label>
    </ligand>
</feature>
<keyword evidence="4 10" id="KW-0812">Transmembrane</keyword>
<feature type="binding site" evidence="8">
    <location>
        <position position="412"/>
    </location>
    <ligand>
        <name>Na(+)</name>
        <dbReference type="ChEBI" id="CHEBI:29101"/>
        <label>1</label>
    </ligand>
</feature>
<keyword evidence="13" id="KW-1185">Reference proteome</keyword>
<keyword evidence="8" id="KW-0479">Metal-binding</keyword>
<dbReference type="GO" id="GO:0005886">
    <property type="term" value="C:plasma membrane"/>
    <property type="evidence" value="ECO:0007669"/>
    <property type="project" value="TreeGrafter"/>
</dbReference>
<dbReference type="SUPFAM" id="SSF161070">
    <property type="entry name" value="SNF-like"/>
    <property type="match status" value="1"/>
</dbReference>
<keyword evidence="10" id="KW-0769">Symport</keyword>
<dbReference type="AlphaFoldDB" id="A0A210Q264"/>
<dbReference type="Pfam" id="PF00209">
    <property type="entry name" value="SNF"/>
    <property type="match status" value="1"/>
</dbReference>
<feature type="transmembrane region" description="Helical" evidence="11">
    <location>
        <begin position="227"/>
        <end position="250"/>
    </location>
</feature>
<dbReference type="GO" id="GO:0005283">
    <property type="term" value="F:amino acid:sodium symporter activity"/>
    <property type="evidence" value="ECO:0007669"/>
    <property type="project" value="TreeGrafter"/>
</dbReference>
<keyword evidence="7" id="KW-0325">Glycoprotein</keyword>
<evidence type="ECO:0000256" key="5">
    <source>
        <dbReference type="ARBA" id="ARBA00022989"/>
    </source>
</evidence>
<dbReference type="PROSITE" id="PS50267">
    <property type="entry name" value="NA_NEUROTRAN_SYMP_3"/>
    <property type="match status" value="1"/>
</dbReference>
<feature type="binding site" evidence="8">
    <location>
        <position position="312"/>
    </location>
    <ligand>
        <name>Na(+)</name>
        <dbReference type="ChEBI" id="CHEBI:29101"/>
        <label>1</label>
    </ligand>
</feature>
<dbReference type="PANTHER" id="PTHR11616:SF321">
    <property type="entry name" value="SODIUM-DEPENDENT NUTRIENT AMINO ACID TRANSPORTER 1-RELATED"/>
    <property type="match status" value="1"/>
</dbReference>
<dbReference type="PRINTS" id="PR00176">
    <property type="entry name" value="NANEUSMPORT"/>
</dbReference>
<comment type="subcellular location">
    <subcellularLocation>
        <location evidence="1">Membrane</location>
        <topology evidence="1">Multi-pass membrane protein</topology>
    </subcellularLocation>
</comment>
<feature type="binding site" evidence="8">
    <location>
        <position position="413"/>
    </location>
    <ligand>
        <name>Na(+)</name>
        <dbReference type="ChEBI" id="CHEBI:29101"/>
        <label>1</label>
    </ligand>
</feature>
<evidence type="ECO:0000313" key="13">
    <source>
        <dbReference type="Proteomes" id="UP000242188"/>
    </source>
</evidence>
<feature type="transmembrane region" description="Helical" evidence="11">
    <location>
        <begin position="262"/>
        <end position="289"/>
    </location>
</feature>
<dbReference type="GO" id="GO:0015179">
    <property type="term" value="F:L-amino acid transmembrane transporter activity"/>
    <property type="evidence" value="ECO:0007669"/>
    <property type="project" value="TreeGrafter"/>
</dbReference>
<evidence type="ECO:0000256" key="4">
    <source>
        <dbReference type="ARBA" id="ARBA00022692"/>
    </source>
</evidence>
<dbReference type="OrthoDB" id="6150485at2759"/>
<keyword evidence="5 11" id="KW-1133">Transmembrane helix</keyword>
<feature type="transmembrane region" description="Helical" evidence="11">
    <location>
        <begin position="545"/>
        <end position="570"/>
    </location>
</feature>